<dbReference type="PANTHER" id="PTHR12303">
    <property type="entry name" value="CARNOSINE N-METHYLTRANSFERASE"/>
    <property type="match status" value="1"/>
</dbReference>
<comment type="caution">
    <text evidence="6">The sequence shown here is derived from an EMBL/GenBank/DDBJ whole genome shotgun (WGS) entry which is preliminary data.</text>
</comment>
<keyword evidence="7" id="KW-1185">Reference proteome</keyword>
<keyword evidence="5" id="KW-0949">S-adenosyl-L-methionine</keyword>
<reference evidence="6" key="1">
    <citation type="submission" date="2020-05" db="EMBL/GenBank/DDBJ databases">
        <title>Chitinophaga laudate sp. nov., isolated from a tropical peat swamp.</title>
        <authorList>
            <person name="Goh C.B.S."/>
            <person name="Lee M.S."/>
            <person name="Parimannan S."/>
            <person name="Pasbakhsh P."/>
            <person name="Yule C.M."/>
            <person name="Rajandas H."/>
            <person name="Loke S."/>
            <person name="Croft L."/>
            <person name="Tan J.B.L."/>
        </authorList>
    </citation>
    <scope>NUCLEOTIDE SEQUENCE</scope>
    <source>
        <strain evidence="6">Mgbs1</strain>
    </source>
</reference>
<dbReference type="AlphaFoldDB" id="A0A3S1B4F7"/>
<dbReference type="Gene3D" id="1.10.10.1150">
    <property type="entry name" value="Coenzyme PQQ synthesis protein D (PqqD)"/>
    <property type="match status" value="1"/>
</dbReference>
<keyword evidence="4" id="KW-0808">Transferase</keyword>
<evidence type="ECO:0000256" key="4">
    <source>
        <dbReference type="ARBA" id="ARBA00022679"/>
    </source>
</evidence>
<keyword evidence="3 6" id="KW-0489">Methyltransferase</keyword>
<evidence type="ECO:0000256" key="2">
    <source>
        <dbReference type="ARBA" id="ARBA00012003"/>
    </source>
</evidence>
<dbReference type="Gene3D" id="3.40.50.150">
    <property type="entry name" value="Vaccinia Virus protein VP39"/>
    <property type="match status" value="1"/>
</dbReference>
<evidence type="ECO:0000256" key="1">
    <source>
        <dbReference type="ARBA" id="ARBA00010086"/>
    </source>
</evidence>
<sequence>MYSDKKTNDPRRVTLFQCPVCGNPGGLPEAVAGKICCSSCHTAFPLLQQEIPLLLKSPEAYLGNLCLLYEREQRELQERKAAVDNSKKIHPYQHNRLDNIGKALEERISDLSLLQQEVMQHITITDILKEIGKDGQTGYIHDYSYLRRDWCRLPEGEAEIAHLLTVLAGEINTWHPTCEQLLVLGAGTGRIAWELTLHARQVFALDKSYSMISHFARILKEDFYFRYLSTKGISSSSGVVHLLRATLDRSDTARSNRIHCLVADAATLPFPDSSADVIVSVYFTDVIPLHSYLAEIKRVLTPGGIFIHYGPLDYHFTDITQYLTPEEVHTAFLHAGFEVHAGQHSRQAPHLEMQEATIRKYYSNHVFTAVNTKALSPATTGDTIFEINGELHYEIKGTVTRNGENMSTSSFYLPDGEVFEGASTAIDILRHFDGQQTMQEVIAAIQTEYDIKDPEEQELLLSTIRTLLQKKALTPRY</sequence>
<comment type="similarity">
    <text evidence="1">Belongs to the carnosine N-methyltransferase family.</text>
</comment>
<dbReference type="SMART" id="SM01296">
    <property type="entry name" value="N2227"/>
    <property type="match status" value="1"/>
</dbReference>
<evidence type="ECO:0000313" key="7">
    <source>
        <dbReference type="Proteomes" id="UP000281028"/>
    </source>
</evidence>
<evidence type="ECO:0000313" key="6">
    <source>
        <dbReference type="EMBL" id="NSL88339.1"/>
    </source>
</evidence>
<dbReference type="Pfam" id="PF07942">
    <property type="entry name" value="CARME"/>
    <property type="match status" value="1"/>
</dbReference>
<dbReference type="GO" id="GO:0032259">
    <property type="term" value="P:methylation"/>
    <property type="evidence" value="ECO:0007669"/>
    <property type="project" value="UniProtKB-KW"/>
</dbReference>
<protein>
    <recommendedName>
        <fullName evidence="2">carnosine N-methyltransferase</fullName>
        <ecNumber evidence="2">2.1.1.22</ecNumber>
    </recommendedName>
</protein>
<dbReference type="GO" id="GO:0030735">
    <property type="term" value="F:carnosine N-methyltransferase activity"/>
    <property type="evidence" value="ECO:0007669"/>
    <property type="project" value="UniProtKB-EC"/>
</dbReference>
<dbReference type="EMBL" id="RIAR02000001">
    <property type="protein sequence ID" value="NSL88339.1"/>
    <property type="molecule type" value="Genomic_DNA"/>
</dbReference>
<dbReference type="InterPro" id="IPR012901">
    <property type="entry name" value="CARME"/>
</dbReference>
<dbReference type="PANTHER" id="PTHR12303:SF6">
    <property type="entry name" value="CARNOSINE N-METHYLTRANSFERASE"/>
    <property type="match status" value="1"/>
</dbReference>
<dbReference type="InterPro" id="IPR029063">
    <property type="entry name" value="SAM-dependent_MTases_sf"/>
</dbReference>
<dbReference type="EC" id="2.1.1.22" evidence="2"/>
<dbReference type="InterPro" id="IPR041881">
    <property type="entry name" value="PqqD_sf"/>
</dbReference>
<dbReference type="OrthoDB" id="8385759at2"/>
<organism evidence="6 7">
    <name type="scientific">Chitinophaga solisilvae</name>
    <dbReference type="NCBI Taxonomy" id="1233460"/>
    <lineage>
        <taxon>Bacteria</taxon>
        <taxon>Pseudomonadati</taxon>
        <taxon>Bacteroidota</taxon>
        <taxon>Chitinophagia</taxon>
        <taxon>Chitinophagales</taxon>
        <taxon>Chitinophagaceae</taxon>
        <taxon>Chitinophaga</taxon>
    </lineage>
</organism>
<evidence type="ECO:0000256" key="3">
    <source>
        <dbReference type="ARBA" id="ARBA00022603"/>
    </source>
</evidence>
<dbReference type="CDD" id="cd02440">
    <property type="entry name" value="AdoMet_MTases"/>
    <property type="match status" value="1"/>
</dbReference>
<accession>A0A3S1B4F7</accession>
<dbReference type="SUPFAM" id="SSF53335">
    <property type="entry name" value="S-adenosyl-L-methionine-dependent methyltransferases"/>
    <property type="match status" value="1"/>
</dbReference>
<proteinExistence type="inferred from homology"/>
<evidence type="ECO:0000256" key="5">
    <source>
        <dbReference type="ARBA" id="ARBA00022691"/>
    </source>
</evidence>
<dbReference type="Proteomes" id="UP000281028">
    <property type="component" value="Unassembled WGS sequence"/>
</dbReference>
<gene>
    <name evidence="6" type="ORF">ECE50_015985</name>
</gene>
<name>A0A3S1B4F7_9BACT</name>